<dbReference type="PROSITE" id="PS00149">
    <property type="entry name" value="SULFATASE_2"/>
    <property type="match status" value="1"/>
</dbReference>
<dbReference type="PANTHER" id="PTHR42693">
    <property type="entry name" value="ARYLSULFATASE FAMILY MEMBER"/>
    <property type="match status" value="1"/>
</dbReference>
<reference evidence="8 9" key="1">
    <citation type="submission" date="2019-03" db="EMBL/GenBank/DDBJ databases">
        <title>Genomic Encyclopedia of Archaeal and Bacterial Type Strains, Phase II (KMG-II): from individual species to whole genera.</title>
        <authorList>
            <person name="Goeker M."/>
        </authorList>
    </citation>
    <scope>NUCLEOTIDE SEQUENCE [LARGE SCALE GENOMIC DNA]</scope>
    <source>
        <strain evidence="8 9">DSM 19035</strain>
    </source>
</reference>
<dbReference type="Gene3D" id="3.30.1120.10">
    <property type="match status" value="1"/>
</dbReference>
<dbReference type="EMBL" id="SNYC01000009">
    <property type="protein sequence ID" value="TDQ06325.1"/>
    <property type="molecule type" value="Genomic_DNA"/>
</dbReference>
<keyword evidence="9" id="KW-1185">Reference proteome</keyword>
<protein>
    <submittedName>
        <fullName evidence="8">Arylsulfatase</fullName>
    </submittedName>
</protein>
<dbReference type="Proteomes" id="UP000295620">
    <property type="component" value="Unassembled WGS sequence"/>
</dbReference>
<dbReference type="PANTHER" id="PTHR42693:SF53">
    <property type="entry name" value="ENDO-4-O-SULFATASE"/>
    <property type="match status" value="1"/>
</dbReference>
<dbReference type="CDD" id="cd16025">
    <property type="entry name" value="PAS_like"/>
    <property type="match status" value="1"/>
</dbReference>
<dbReference type="RefSeq" id="WP_133578188.1">
    <property type="nucleotide sequence ID" value="NZ_SNYC01000009.1"/>
</dbReference>
<dbReference type="AlphaFoldDB" id="A0A4R6SRJ4"/>
<dbReference type="PROSITE" id="PS00523">
    <property type="entry name" value="SULFATASE_1"/>
    <property type="match status" value="1"/>
</dbReference>
<evidence type="ECO:0000259" key="7">
    <source>
        <dbReference type="Pfam" id="PF00884"/>
    </source>
</evidence>
<gene>
    <name evidence="8" type="ORF">ATK78_4395</name>
</gene>
<evidence type="ECO:0000256" key="4">
    <source>
        <dbReference type="ARBA" id="ARBA00022837"/>
    </source>
</evidence>
<dbReference type="Pfam" id="PF00884">
    <property type="entry name" value="Sulfatase"/>
    <property type="match status" value="1"/>
</dbReference>
<evidence type="ECO:0000256" key="6">
    <source>
        <dbReference type="SAM" id="SignalP"/>
    </source>
</evidence>
<evidence type="ECO:0000313" key="8">
    <source>
        <dbReference type="EMBL" id="TDQ06325.1"/>
    </source>
</evidence>
<dbReference type="GO" id="GO:0004065">
    <property type="term" value="F:arylsulfatase activity"/>
    <property type="evidence" value="ECO:0007669"/>
    <property type="project" value="TreeGrafter"/>
</dbReference>
<dbReference type="OrthoDB" id="9803751at2"/>
<keyword evidence="4" id="KW-0106">Calcium</keyword>
<feature type="domain" description="Sulfatase N-terminal" evidence="7">
    <location>
        <begin position="34"/>
        <end position="417"/>
    </location>
</feature>
<accession>A0A4R6SRJ4</accession>
<evidence type="ECO:0000313" key="9">
    <source>
        <dbReference type="Proteomes" id="UP000295620"/>
    </source>
</evidence>
<dbReference type="GO" id="GO:0046872">
    <property type="term" value="F:metal ion binding"/>
    <property type="evidence" value="ECO:0007669"/>
    <property type="project" value="UniProtKB-KW"/>
</dbReference>
<feature type="signal peptide" evidence="6">
    <location>
        <begin position="1"/>
        <end position="25"/>
    </location>
</feature>
<evidence type="ECO:0000256" key="1">
    <source>
        <dbReference type="ARBA" id="ARBA00008779"/>
    </source>
</evidence>
<keyword evidence="3" id="KW-0378">Hydrolase</keyword>
<comment type="similarity">
    <text evidence="1">Belongs to the sulfatase family.</text>
</comment>
<keyword evidence="6" id="KW-0732">Signal</keyword>
<keyword evidence="2" id="KW-0479">Metal-binding</keyword>
<feature type="chain" id="PRO_5020253255" evidence="6">
    <location>
        <begin position="26"/>
        <end position="552"/>
    </location>
</feature>
<dbReference type="SUPFAM" id="SSF53649">
    <property type="entry name" value="Alkaline phosphatase-like"/>
    <property type="match status" value="1"/>
</dbReference>
<evidence type="ECO:0000256" key="3">
    <source>
        <dbReference type="ARBA" id="ARBA00022801"/>
    </source>
</evidence>
<name>A0A4R6SRJ4_9SPHI</name>
<dbReference type="Gene3D" id="3.40.720.10">
    <property type="entry name" value="Alkaline Phosphatase, subunit A"/>
    <property type="match status" value="1"/>
</dbReference>
<dbReference type="InterPro" id="IPR017850">
    <property type="entry name" value="Alkaline_phosphatase_core_sf"/>
</dbReference>
<feature type="region of interest" description="Disordered" evidence="5">
    <location>
        <begin position="533"/>
        <end position="552"/>
    </location>
</feature>
<proteinExistence type="inferred from homology"/>
<dbReference type="InterPro" id="IPR000917">
    <property type="entry name" value="Sulfatase_N"/>
</dbReference>
<evidence type="ECO:0000256" key="5">
    <source>
        <dbReference type="SAM" id="MobiDB-lite"/>
    </source>
</evidence>
<dbReference type="InterPro" id="IPR050738">
    <property type="entry name" value="Sulfatase"/>
</dbReference>
<comment type="caution">
    <text evidence="8">The sequence shown here is derived from an EMBL/GenBank/DDBJ whole genome shotgun (WGS) entry which is preliminary data.</text>
</comment>
<evidence type="ECO:0000256" key="2">
    <source>
        <dbReference type="ARBA" id="ARBA00022723"/>
    </source>
</evidence>
<sequence length="552" mass="61580">MKTIFFQKSLFALLMIICAAPAGFAQNTVKKSKPNIILIMADDLGYSDIGSYGSEIQTPNLDRLASEGLRLKEFYNNSICAPTRASLLTGQYQHKAGVGYFSNDLGLPAYQGYLNAASLTLAEVLKENGYATLTSGKWHVSGDNVSMPWQRGFDSVYPRDENSARSGAPQERTLVSDGNGFPVSAYFQTNVITKNAVDFIDQESKKEKPFFLYLAYTAPHWPLVALPEDIARYKGKYDKGWDELRKERFERQKKLGIVAANAKLSVKDEDIYDWSRLSFDQRQQWAKKMEVYAAMVDRLDQGIGAVLEKLKQTGQAENTLIVFISDNGAPAEDLVKWHNGATKNSGPVGSNGSYESQSKNWSYASNTPFLAFKDYMYEGGISSPFIAWYPAKIKAGEIAKGTGHIIDIAPTFYELAGTKYPAKYKNTASNPLPGKSLLPVLFGKQSEVVRPEGLFWERAGNRAVRDGNWKLVSTYPSYTWELYNLETDRGETTNVARTNHDVVSRLSVKYFDWAKRTGVVDFSTLEAKEPQSMKDFRKSKVQEPAGAGFGVQ</sequence>
<dbReference type="InterPro" id="IPR024607">
    <property type="entry name" value="Sulfatase_CS"/>
</dbReference>
<organism evidence="8 9">
    <name type="scientific">Pedobacter metabolipauper</name>
    <dbReference type="NCBI Taxonomy" id="425513"/>
    <lineage>
        <taxon>Bacteria</taxon>
        <taxon>Pseudomonadati</taxon>
        <taxon>Bacteroidota</taxon>
        <taxon>Sphingobacteriia</taxon>
        <taxon>Sphingobacteriales</taxon>
        <taxon>Sphingobacteriaceae</taxon>
        <taxon>Pedobacter</taxon>
    </lineage>
</organism>